<dbReference type="HOGENOM" id="CLU_191097_0_0_1"/>
<organism evidence="2 3">
    <name type="scientific">Paxillus rubicundulus Ve08.2h10</name>
    <dbReference type="NCBI Taxonomy" id="930991"/>
    <lineage>
        <taxon>Eukaryota</taxon>
        <taxon>Fungi</taxon>
        <taxon>Dikarya</taxon>
        <taxon>Basidiomycota</taxon>
        <taxon>Agaricomycotina</taxon>
        <taxon>Agaricomycetes</taxon>
        <taxon>Agaricomycetidae</taxon>
        <taxon>Boletales</taxon>
        <taxon>Paxilineae</taxon>
        <taxon>Paxillaceae</taxon>
        <taxon>Paxillus</taxon>
    </lineage>
</organism>
<dbReference type="EMBL" id="KN827193">
    <property type="protein sequence ID" value="KIK76999.1"/>
    <property type="molecule type" value="Genomic_DNA"/>
</dbReference>
<reference evidence="3" key="2">
    <citation type="submission" date="2015-01" db="EMBL/GenBank/DDBJ databases">
        <title>Evolutionary Origins and Diversification of the Mycorrhizal Mutualists.</title>
        <authorList>
            <consortium name="DOE Joint Genome Institute"/>
            <consortium name="Mycorrhizal Genomics Consortium"/>
            <person name="Kohler A."/>
            <person name="Kuo A."/>
            <person name="Nagy L.G."/>
            <person name="Floudas D."/>
            <person name="Copeland A."/>
            <person name="Barry K.W."/>
            <person name="Cichocki N."/>
            <person name="Veneault-Fourrey C."/>
            <person name="LaButti K."/>
            <person name="Lindquist E.A."/>
            <person name="Lipzen A."/>
            <person name="Lundell T."/>
            <person name="Morin E."/>
            <person name="Murat C."/>
            <person name="Riley R."/>
            <person name="Ohm R."/>
            <person name="Sun H."/>
            <person name="Tunlid A."/>
            <person name="Henrissat B."/>
            <person name="Grigoriev I.V."/>
            <person name="Hibbett D.S."/>
            <person name="Martin F."/>
        </authorList>
    </citation>
    <scope>NUCLEOTIDE SEQUENCE [LARGE SCALE GENOMIC DNA]</scope>
    <source>
        <strain evidence="3">Ve08.2h10</strain>
    </source>
</reference>
<dbReference type="Proteomes" id="UP000054538">
    <property type="component" value="Unassembled WGS sequence"/>
</dbReference>
<evidence type="ECO:0000256" key="1">
    <source>
        <dbReference type="SAM" id="MobiDB-lite"/>
    </source>
</evidence>
<feature type="region of interest" description="Disordered" evidence="1">
    <location>
        <begin position="32"/>
        <end position="51"/>
    </location>
</feature>
<name>A0A0D0D998_9AGAM</name>
<dbReference type="AlphaFoldDB" id="A0A0D0D998"/>
<sequence>MDLSLQSKPDVSKLNPSPQMWIRCVEGGPNELKIDPTSQKRTRHFSPARNGLETAHPHLKWFIPTCLRISKCPPSQF</sequence>
<dbReference type="InParanoid" id="A0A0D0D998"/>
<evidence type="ECO:0000313" key="3">
    <source>
        <dbReference type="Proteomes" id="UP000054538"/>
    </source>
</evidence>
<reference evidence="2 3" key="1">
    <citation type="submission" date="2014-04" db="EMBL/GenBank/DDBJ databases">
        <authorList>
            <consortium name="DOE Joint Genome Institute"/>
            <person name="Kuo A."/>
            <person name="Kohler A."/>
            <person name="Jargeat P."/>
            <person name="Nagy L.G."/>
            <person name="Floudas D."/>
            <person name="Copeland A."/>
            <person name="Barry K.W."/>
            <person name="Cichocki N."/>
            <person name="Veneault-Fourrey C."/>
            <person name="LaButti K."/>
            <person name="Lindquist E.A."/>
            <person name="Lipzen A."/>
            <person name="Lundell T."/>
            <person name="Morin E."/>
            <person name="Murat C."/>
            <person name="Sun H."/>
            <person name="Tunlid A."/>
            <person name="Henrissat B."/>
            <person name="Grigoriev I.V."/>
            <person name="Hibbett D.S."/>
            <person name="Martin F."/>
            <person name="Nordberg H.P."/>
            <person name="Cantor M.N."/>
            <person name="Hua S.X."/>
        </authorList>
    </citation>
    <scope>NUCLEOTIDE SEQUENCE [LARGE SCALE GENOMIC DNA]</scope>
    <source>
        <strain evidence="2 3">Ve08.2h10</strain>
    </source>
</reference>
<evidence type="ECO:0000313" key="2">
    <source>
        <dbReference type="EMBL" id="KIK76999.1"/>
    </source>
</evidence>
<gene>
    <name evidence="2" type="ORF">PAXRUDRAFT_835145</name>
</gene>
<accession>A0A0D0D998</accession>
<proteinExistence type="predicted"/>
<protein>
    <submittedName>
        <fullName evidence="2">Unplaced genomic scaffold scaffold_2371, whole genome shotgun sequence</fullName>
    </submittedName>
</protein>
<keyword evidence="3" id="KW-1185">Reference proteome</keyword>